<proteinExistence type="predicted"/>
<name>A0AA40AZU0_9PEZI</name>
<evidence type="ECO:0000313" key="1">
    <source>
        <dbReference type="EMBL" id="KAK0725004.1"/>
    </source>
</evidence>
<protein>
    <submittedName>
        <fullName evidence="1">Uncharacterized protein</fullName>
    </submittedName>
</protein>
<dbReference type="EMBL" id="JAUKUA010000002">
    <property type="protein sequence ID" value="KAK0725004.1"/>
    <property type="molecule type" value="Genomic_DNA"/>
</dbReference>
<dbReference type="AlphaFoldDB" id="A0AA40AZU0"/>
<sequence length="97" mass="11284">MEMTVEATIALLALITGLPSTILICWKCIRHRRQSRRGEAITNLAIQPRPRTPTHWDEPEVHRDTPRLPGLRVFNATFEIMLDDSLPLPARRFWNTR</sequence>
<accession>A0AA40AZU0</accession>
<evidence type="ECO:0000313" key="2">
    <source>
        <dbReference type="Proteomes" id="UP001172102"/>
    </source>
</evidence>
<dbReference type="Proteomes" id="UP001172102">
    <property type="component" value="Unassembled WGS sequence"/>
</dbReference>
<reference evidence="1" key="1">
    <citation type="submission" date="2023-06" db="EMBL/GenBank/DDBJ databases">
        <title>Genome-scale phylogeny and comparative genomics of the fungal order Sordariales.</title>
        <authorList>
            <consortium name="Lawrence Berkeley National Laboratory"/>
            <person name="Hensen N."/>
            <person name="Bonometti L."/>
            <person name="Westerberg I."/>
            <person name="Brannstrom I.O."/>
            <person name="Guillou S."/>
            <person name="Cros-Aarteil S."/>
            <person name="Calhoun S."/>
            <person name="Haridas S."/>
            <person name="Kuo A."/>
            <person name="Mondo S."/>
            <person name="Pangilinan J."/>
            <person name="Riley R."/>
            <person name="Labutti K."/>
            <person name="Andreopoulos B."/>
            <person name="Lipzen A."/>
            <person name="Chen C."/>
            <person name="Yanf M."/>
            <person name="Daum C."/>
            <person name="Ng V."/>
            <person name="Clum A."/>
            <person name="Steindorff A."/>
            <person name="Ohm R."/>
            <person name="Martin F."/>
            <person name="Silar P."/>
            <person name="Natvig D."/>
            <person name="Lalanne C."/>
            <person name="Gautier V."/>
            <person name="Ament-Velasquez S.L."/>
            <person name="Kruys A."/>
            <person name="Hutchinson M.I."/>
            <person name="Powell A.J."/>
            <person name="Barry K."/>
            <person name="Miller A.N."/>
            <person name="Grigoriev I.V."/>
            <person name="Debuchy R."/>
            <person name="Gladieux P."/>
            <person name="Thoren M.H."/>
            <person name="Johannesson H."/>
        </authorList>
    </citation>
    <scope>NUCLEOTIDE SEQUENCE</scope>
    <source>
        <strain evidence="1">SMH4607-1</strain>
    </source>
</reference>
<comment type="caution">
    <text evidence="1">The sequence shown here is derived from an EMBL/GenBank/DDBJ whole genome shotgun (WGS) entry which is preliminary data.</text>
</comment>
<gene>
    <name evidence="1" type="ORF">B0H67DRAFT_569297</name>
</gene>
<organism evidence="1 2">
    <name type="scientific">Lasiosphaeris hirsuta</name>
    <dbReference type="NCBI Taxonomy" id="260670"/>
    <lineage>
        <taxon>Eukaryota</taxon>
        <taxon>Fungi</taxon>
        <taxon>Dikarya</taxon>
        <taxon>Ascomycota</taxon>
        <taxon>Pezizomycotina</taxon>
        <taxon>Sordariomycetes</taxon>
        <taxon>Sordariomycetidae</taxon>
        <taxon>Sordariales</taxon>
        <taxon>Lasiosphaeriaceae</taxon>
        <taxon>Lasiosphaeris</taxon>
    </lineage>
</organism>
<keyword evidence="2" id="KW-1185">Reference proteome</keyword>